<name>A0A9W6GKP9_9FUSO</name>
<dbReference type="RefSeq" id="WP_281834820.1">
    <property type="nucleotide sequence ID" value="NZ_BSDY01000006.1"/>
</dbReference>
<dbReference type="EMBL" id="BSDY01000006">
    <property type="protein sequence ID" value="GLI55987.1"/>
    <property type="molecule type" value="Genomic_DNA"/>
</dbReference>
<accession>A0A9W6GKP9</accession>
<evidence type="ECO:0000256" key="2">
    <source>
        <dbReference type="ARBA" id="ARBA00022777"/>
    </source>
</evidence>
<dbReference type="Pfam" id="PF02734">
    <property type="entry name" value="Dak2"/>
    <property type="match status" value="1"/>
</dbReference>
<proteinExistence type="predicted"/>
<dbReference type="Proteomes" id="UP001144471">
    <property type="component" value="Unassembled WGS sequence"/>
</dbReference>
<reference evidence="4" key="1">
    <citation type="submission" date="2022-12" db="EMBL/GenBank/DDBJ databases">
        <title>Reference genome sequencing for broad-spectrum identification of bacterial and archaeal isolates by mass spectrometry.</title>
        <authorList>
            <person name="Sekiguchi Y."/>
            <person name="Tourlousse D.M."/>
        </authorList>
    </citation>
    <scope>NUCLEOTIDE SEQUENCE</scope>
    <source>
        <strain evidence="4">10succ1</strain>
    </source>
</reference>
<dbReference type="GO" id="GO:0019563">
    <property type="term" value="P:glycerol catabolic process"/>
    <property type="evidence" value="ECO:0007669"/>
    <property type="project" value="TreeGrafter"/>
</dbReference>
<dbReference type="Gene3D" id="1.25.40.340">
    <property type="match status" value="1"/>
</dbReference>
<evidence type="ECO:0000313" key="4">
    <source>
        <dbReference type="EMBL" id="GLI55987.1"/>
    </source>
</evidence>
<sequence length="205" mass="23178">MEIGKNTLKNMLEYTANLLTESRSYLSYLDSKVGDGDHGEAIAEIAYLINEELERIEDKSLKDFFHDLGWRVLSIKGGVAAPLWGVMFQGLAEPLDEDENEIDEKKLGEMFTSSLECLKEASQARVGDKTLMDVFIPVVESLDAESEFYEIFRGMKEEAFKRAERTKSMECSRGKGRDKWGRAMGTRDPGAVSLSLFFRGLYEGF</sequence>
<dbReference type="GO" id="GO:0005829">
    <property type="term" value="C:cytosol"/>
    <property type="evidence" value="ECO:0007669"/>
    <property type="project" value="TreeGrafter"/>
</dbReference>
<dbReference type="GO" id="GO:0004371">
    <property type="term" value="F:glycerone kinase activity"/>
    <property type="evidence" value="ECO:0007669"/>
    <property type="project" value="InterPro"/>
</dbReference>
<keyword evidence="1" id="KW-0808">Transferase</keyword>
<organism evidence="4 5">
    <name type="scientific">Propionigenium maris DSM 9537</name>
    <dbReference type="NCBI Taxonomy" id="1123000"/>
    <lineage>
        <taxon>Bacteria</taxon>
        <taxon>Fusobacteriati</taxon>
        <taxon>Fusobacteriota</taxon>
        <taxon>Fusobacteriia</taxon>
        <taxon>Fusobacteriales</taxon>
        <taxon>Fusobacteriaceae</taxon>
        <taxon>Propionigenium</taxon>
    </lineage>
</organism>
<dbReference type="PANTHER" id="PTHR28629">
    <property type="entry name" value="TRIOKINASE/FMN CYCLASE"/>
    <property type="match status" value="1"/>
</dbReference>
<evidence type="ECO:0000256" key="1">
    <source>
        <dbReference type="ARBA" id="ARBA00022679"/>
    </source>
</evidence>
<keyword evidence="5" id="KW-1185">Reference proteome</keyword>
<dbReference type="InterPro" id="IPR050861">
    <property type="entry name" value="Dihydroxyacetone_Kinase"/>
</dbReference>
<dbReference type="InterPro" id="IPR036117">
    <property type="entry name" value="DhaL_dom_sf"/>
</dbReference>
<dbReference type="SUPFAM" id="SSF101473">
    <property type="entry name" value="DhaL-like"/>
    <property type="match status" value="1"/>
</dbReference>
<dbReference type="AlphaFoldDB" id="A0A9W6GKP9"/>
<protein>
    <submittedName>
        <fullName evidence="4">Dihydroxyacetone kinase subunit L</fullName>
    </submittedName>
</protein>
<comment type="caution">
    <text evidence="4">The sequence shown here is derived from an EMBL/GenBank/DDBJ whole genome shotgun (WGS) entry which is preliminary data.</text>
</comment>
<dbReference type="PROSITE" id="PS51480">
    <property type="entry name" value="DHAL"/>
    <property type="match status" value="1"/>
</dbReference>
<gene>
    <name evidence="4" type="ORF">PM10SUCC1_15010</name>
</gene>
<evidence type="ECO:0000259" key="3">
    <source>
        <dbReference type="PROSITE" id="PS51480"/>
    </source>
</evidence>
<dbReference type="SMART" id="SM01120">
    <property type="entry name" value="Dak2"/>
    <property type="match status" value="1"/>
</dbReference>
<keyword evidence="2 4" id="KW-0418">Kinase</keyword>
<evidence type="ECO:0000313" key="5">
    <source>
        <dbReference type="Proteomes" id="UP001144471"/>
    </source>
</evidence>
<dbReference type="InterPro" id="IPR004007">
    <property type="entry name" value="DhaL_dom"/>
</dbReference>
<dbReference type="PANTHER" id="PTHR28629:SF4">
    <property type="entry name" value="TRIOKINASE_FMN CYCLASE"/>
    <property type="match status" value="1"/>
</dbReference>
<feature type="domain" description="DhaL" evidence="3">
    <location>
        <begin position="6"/>
        <end position="203"/>
    </location>
</feature>